<dbReference type="AlphaFoldDB" id="A0AAW9A488"/>
<dbReference type="EMBL" id="JAUBDJ010000002">
    <property type="protein sequence ID" value="MDW0116056.1"/>
    <property type="molecule type" value="Genomic_DNA"/>
</dbReference>
<sequence length="246" mass="28287">MDVEKHLRNEILRDPNVKLLATEKWALPIQVIDVEFETVKRTKMDVLMKMLLIAFKTSEFSSVEVVSDILVVEPLFVQDITDRMSRAGLIVKNSGVYSLTEAGRQQLDAGIFVESPEIEEATVYYSPSHTCFLTGEPEDAEGKAYRYAEEFRHVNKISEAEWRAALDQIDATSVEGDAQKVVHAISSVNELQRISVPCLEFQLHQTAEDRLFARVWNTMTSQWDEKLEVQVMEREITEWREKYLGE</sequence>
<keyword evidence="2" id="KW-1185">Reference proteome</keyword>
<comment type="caution">
    <text evidence="1">The sequence shown here is derived from an EMBL/GenBank/DDBJ whole genome shotgun (WGS) entry which is preliminary data.</text>
</comment>
<dbReference type="RefSeq" id="WP_317940252.1">
    <property type="nucleotide sequence ID" value="NZ_JAUBDJ010000002.1"/>
</dbReference>
<dbReference type="Proteomes" id="UP001271648">
    <property type="component" value="Unassembled WGS sequence"/>
</dbReference>
<protein>
    <submittedName>
        <fullName evidence="1">Uncharacterized protein</fullName>
    </submittedName>
</protein>
<accession>A0AAW9A488</accession>
<gene>
    <name evidence="1" type="ORF">QTL97_03850</name>
</gene>
<name>A0AAW9A488_9BACL</name>
<proteinExistence type="predicted"/>
<evidence type="ECO:0000313" key="1">
    <source>
        <dbReference type="EMBL" id="MDW0116056.1"/>
    </source>
</evidence>
<reference evidence="1 2" key="1">
    <citation type="submission" date="2023-06" db="EMBL/GenBank/DDBJ databases">
        <title>Sporosarcina sp. nov., isolated from Korean traditional fermented seafood 'Jeotgal'.</title>
        <authorList>
            <person name="Yang A.I."/>
            <person name="Shin N.-R."/>
        </authorList>
    </citation>
    <scope>NUCLEOTIDE SEQUENCE [LARGE SCALE GENOMIC DNA]</scope>
    <source>
        <strain evidence="1 2">KCTC43456</strain>
    </source>
</reference>
<evidence type="ECO:0000313" key="2">
    <source>
        <dbReference type="Proteomes" id="UP001271648"/>
    </source>
</evidence>
<organism evidence="1 2">
    <name type="scientific">Sporosarcina thermotolerans</name>
    <dbReference type="NCBI Taxonomy" id="633404"/>
    <lineage>
        <taxon>Bacteria</taxon>
        <taxon>Bacillati</taxon>
        <taxon>Bacillota</taxon>
        <taxon>Bacilli</taxon>
        <taxon>Bacillales</taxon>
        <taxon>Caryophanaceae</taxon>
        <taxon>Sporosarcina</taxon>
    </lineage>
</organism>